<dbReference type="EMBL" id="PPTA01000002">
    <property type="protein sequence ID" value="TFB05928.1"/>
    <property type="molecule type" value="Genomic_DNA"/>
</dbReference>
<keyword evidence="8 11" id="KW-0350">Heme biosynthesis</keyword>
<keyword evidence="7 11" id="KW-0560">Oxidoreductase</keyword>
<evidence type="ECO:0000256" key="7">
    <source>
        <dbReference type="ARBA" id="ARBA00023002"/>
    </source>
</evidence>
<evidence type="ECO:0000313" key="15">
    <source>
        <dbReference type="Proteomes" id="UP001642720"/>
    </source>
</evidence>
<comment type="subcellular location">
    <subcellularLocation>
        <location evidence="11">Mitochondrion inner membrane</location>
    </subcellularLocation>
</comment>
<feature type="compositionally biased region" description="Polar residues" evidence="12">
    <location>
        <begin position="65"/>
        <end position="74"/>
    </location>
</feature>
<organism evidence="14 15">
    <name type="scientific">Trichoderma ghanense</name>
    <dbReference type="NCBI Taxonomy" id="65468"/>
    <lineage>
        <taxon>Eukaryota</taxon>
        <taxon>Fungi</taxon>
        <taxon>Dikarya</taxon>
        <taxon>Ascomycota</taxon>
        <taxon>Pezizomycotina</taxon>
        <taxon>Sordariomycetes</taxon>
        <taxon>Hypocreomycetidae</taxon>
        <taxon>Hypocreales</taxon>
        <taxon>Hypocreaceae</taxon>
        <taxon>Trichoderma</taxon>
    </lineage>
</organism>
<dbReference type="Proteomes" id="UP001642720">
    <property type="component" value="Unassembled WGS sequence"/>
</dbReference>
<evidence type="ECO:0000256" key="6">
    <source>
        <dbReference type="ARBA" id="ARBA00022827"/>
    </source>
</evidence>
<comment type="caution">
    <text evidence="14">The sequence shown here is derived from an EMBL/GenBank/DDBJ whole genome shotgun (WGS) entry which is preliminary data.</text>
</comment>
<dbReference type="InterPro" id="IPR004572">
    <property type="entry name" value="Protoporphyrinogen_oxidase"/>
</dbReference>
<comment type="catalytic activity">
    <reaction evidence="10 11">
        <text>protoporphyrinogen IX + 3 O2 = protoporphyrin IX + 3 H2O2</text>
        <dbReference type="Rhea" id="RHEA:25576"/>
        <dbReference type="ChEBI" id="CHEBI:15379"/>
        <dbReference type="ChEBI" id="CHEBI:16240"/>
        <dbReference type="ChEBI" id="CHEBI:57306"/>
        <dbReference type="ChEBI" id="CHEBI:57307"/>
        <dbReference type="EC" id="1.3.3.4"/>
    </reaction>
</comment>
<dbReference type="GeneID" id="300574103"/>
<feature type="compositionally biased region" description="Low complexity" evidence="12">
    <location>
        <begin position="84"/>
        <end position="99"/>
    </location>
</feature>
<keyword evidence="15" id="KW-1185">Reference proteome</keyword>
<reference evidence="14 15" key="1">
    <citation type="submission" date="2018-01" db="EMBL/GenBank/DDBJ databases">
        <title>Genome characterization of the sugarcane-associated fungus Trichoderma ghanense CCMA-1212 and their application in lignocelulose bioconversion.</title>
        <authorList>
            <person name="Steindorff A.S."/>
            <person name="Mendes T.D."/>
            <person name="Vilela E.S.D."/>
            <person name="Rodrigues D.S."/>
            <person name="Formighieri E.F."/>
            <person name="Melo I.S."/>
            <person name="Favaro L.C.L."/>
        </authorList>
    </citation>
    <scope>NUCLEOTIDE SEQUENCE [LARGE SCALE GENOMIC DNA]</scope>
    <source>
        <strain evidence="14 15">CCMA-1212</strain>
    </source>
</reference>
<proteinExistence type="inferred from homology"/>
<feature type="domain" description="Amine oxidase" evidence="13">
    <location>
        <begin position="131"/>
        <end position="617"/>
    </location>
</feature>
<protein>
    <recommendedName>
        <fullName evidence="4 11">Protoporphyrinogen oxidase</fullName>
        <ecNumber evidence="4 11">1.3.3.4</ecNumber>
    </recommendedName>
</protein>
<evidence type="ECO:0000259" key="13">
    <source>
        <dbReference type="Pfam" id="PF01593"/>
    </source>
</evidence>
<evidence type="ECO:0000256" key="4">
    <source>
        <dbReference type="ARBA" id="ARBA00012867"/>
    </source>
</evidence>
<evidence type="ECO:0000256" key="9">
    <source>
        <dbReference type="ARBA" id="ARBA00023244"/>
    </source>
</evidence>
<evidence type="ECO:0000256" key="2">
    <source>
        <dbReference type="ARBA" id="ARBA00005073"/>
    </source>
</evidence>
<dbReference type="EC" id="1.3.3.4" evidence="4 11"/>
<accession>A0ABY2HCF3</accession>
<gene>
    <name evidence="14" type="ORF">CCMA1212_002264</name>
</gene>
<comment type="function">
    <text evidence="1 11">Catalyzes the 6-electron oxidation of protoporphyrinogen-IX to form protoporphyrin-IX.</text>
</comment>
<dbReference type="InterPro" id="IPR036188">
    <property type="entry name" value="FAD/NAD-bd_sf"/>
</dbReference>
<dbReference type="InterPro" id="IPR050464">
    <property type="entry name" value="Zeta_carotene_desat/Oxidored"/>
</dbReference>
<evidence type="ECO:0000256" key="3">
    <source>
        <dbReference type="ARBA" id="ARBA00010551"/>
    </source>
</evidence>
<dbReference type="PANTHER" id="PTHR42923:SF3">
    <property type="entry name" value="PROTOPORPHYRINOGEN OXIDASE"/>
    <property type="match status" value="1"/>
</dbReference>
<dbReference type="Gene3D" id="3.50.50.60">
    <property type="entry name" value="FAD/NAD(P)-binding domain"/>
    <property type="match status" value="1"/>
</dbReference>
<feature type="region of interest" description="Disordered" evidence="12">
    <location>
        <begin position="65"/>
        <end position="115"/>
    </location>
</feature>
<name>A0ABY2HCF3_9HYPO</name>
<dbReference type="SUPFAM" id="SSF51905">
    <property type="entry name" value="FAD/NAD(P)-binding domain"/>
    <property type="match status" value="1"/>
</dbReference>
<evidence type="ECO:0000256" key="5">
    <source>
        <dbReference type="ARBA" id="ARBA00022630"/>
    </source>
</evidence>
<evidence type="ECO:0000256" key="12">
    <source>
        <dbReference type="SAM" id="MobiDB-lite"/>
    </source>
</evidence>
<evidence type="ECO:0000256" key="8">
    <source>
        <dbReference type="ARBA" id="ARBA00023133"/>
    </source>
</evidence>
<keyword evidence="5 11" id="KW-0285">Flavoprotein</keyword>
<dbReference type="InterPro" id="IPR002937">
    <property type="entry name" value="Amino_oxidase"/>
</dbReference>
<evidence type="ECO:0000313" key="14">
    <source>
        <dbReference type="EMBL" id="TFB05928.1"/>
    </source>
</evidence>
<evidence type="ECO:0000256" key="1">
    <source>
        <dbReference type="ARBA" id="ARBA00002600"/>
    </source>
</evidence>
<comment type="cofactor">
    <cofactor evidence="11">
        <name>FAD</name>
        <dbReference type="ChEBI" id="CHEBI:57692"/>
    </cofactor>
    <text evidence="11">Binds 1 FAD per subunit.</text>
</comment>
<keyword evidence="6 11" id="KW-0274">FAD</keyword>
<comment type="pathway">
    <text evidence="2 11">Porphyrin-containing compound metabolism; protoporphyrin-IX biosynthesis; protoporphyrin-IX from protoporphyrinogen-IX: step 1/1.</text>
</comment>
<dbReference type="SUPFAM" id="SSF54373">
    <property type="entry name" value="FAD-linked reductases, C-terminal domain"/>
    <property type="match status" value="1"/>
</dbReference>
<dbReference type="RefSeq" id="XP_073562129.1">
    <property type="nucleotide sequence ID" value="XM_073699653.1"/>
</dbReference>
<dbReference type="Pfam" id="PF01593">
    <property type="entry name" value="Amino_oxidase"/>
    <property type="match status" value="1"/>
</dbReference>
<dbReference type="PANTHER" id="PTHR42923">
    <property type="entry name" value="PROTOPORPHYRINOGEN OXIDASE"/>
    <property type="match status" value="1"/>
</dbReference>
<comment type="similarity">
    <text evidence="3 11">Belongs to the protoporphyrinogen/coproporphyrinogen oxidase family. Protoporphyrinogen oxidase subfamily.</text>
</comment>
<evidence type="ECO:0000256" key="11">
    <source>
        <dbReference type="RuleBase" id="RU367069"/>
    </source>
</evidence>
<keyword evidence="9 11" id="KW-0627">Porphyrin biosynthesis</keyword>
<sequence length="652" mass="71069">MSYITRKKLQKWHHLGSWKLSKDEQLSCRSTMSLKRADGAATALLRLSSAVCRRRRIPAVFPPAVTTTSSSSLRFSPGRRLSSARDSNSSSSSSTSAIDSDGDGGAGSAEKRKKAGGLPADANVAVLGGGLTGLTTAYYLAKWLPPTTKITLLEASDRLGGWIRTDRVPVKVGGVDGVVSFERGPRSLSSLNKSTWRFDDLVLWDLALDLGLKVVSPPDKPRYIYYPDHLVPLPPHTSLAAFASEPLVLESLWAGFGYVLRRLFSRKDGVPVQDLSIADWIQHITGSRAVAENLASAMVHGIYGGDIYTLSARSVLDRFYWVHYLPALGPNVRHMALSEQVFMEAMGQDPLIRKLAQQPRGALLHFGEAGMETLPIALADALNGQANVEVKLGAKVTGLEYESETEMMKITTSGQDSTPEKYHKVISTLPSQHLARITDALPSLASSHAVSIMTVNIWYPQTNLKPPGFGYLIPLSVPAEQNPERALGVFFDSDVGVRGPDEPPGTKLFVLMGGHYYDKKQPGASVHVPSEEEAIQQAKRVLERHLGIPQSTPCFAMARLASECIPQYVCGHQDTMAAADEDLRDSFDGRLAVAGGSYTKIGAMGALRNGYDIANTVVREDWLTTGLEQLEFPTQFCGVPTERIPVRRFSRR</sequence>
<evidence type="ECO:0000256" key="10">
    <source>
        <dbReference type="ARBA" id="ARBA00047554"/>
    </source>
</evidence>
<dbReference type="NCBIfam" id="TIGR00562">
    <property type="entry name" value="proto_IX_ox"/>
    <property type="match status" value="1"/>
</dbReference>